<dbReference type="RefSeq" id="XP_022644129.1">
    <property type="nucleotide sequence ID" value="XM_022788394.1"/>
</dbReference>
<protein>
    <submittedName>
        <fullName evidence="2">Uncharacterized protein</fullName>
    </submittedName>
</protein>
<accession>A0A7M7IXY3</accession>
<dbReference type="Proteomes" id="UP000594260">
    <property type="component" value="Unplaced"/>
</dbReference>
<reference evidence="2" key="1">
    <citation type="submission" date="2021-01" db="UniProtKB">
        <authorList>
            <consortium name="EnsemblMetazoa"/>
        </authorList>
    </citation>
    <scope>IDENTIFICATION</scope>
</reference>
<dbReference type="KEGG" id="vde:111243191"/>
<keyword evidence="3" id="KW-1185">Reference proteome</keyword>
<dbReference type="EnsemblMetazoa" id="XM_022788394">
    <property type="protein sequence ID" value="XP_022644129"/>
    <property type="gene ID" value="LOC111243191"/>
</dbReference>
<organism evidence="2 3">
    <name type="scientific">Varroa destructor</name>
    <name type="common">Honeybee mite</name>
    <dbReference type="NCBI Taxonomy" id="109461"/>
    <lineage>
        <taxon>Eukaryota</taxon>
        <taxon>Metazoa</taxon>
        <taxon>Ecdysozoa</taxon>
        <taxon>Arthropoda</taxon>
        <taxon>Chelicerata</taxon>
        <taxon>Arachnida</taxon>
        <taxon>Acari</taxon>
        <taxon>Parasitiformes</taxon>
        <taxon>Mesostigmata</taxon>
        <taxon>Gamasina</taxon>
        <taxon>Dermanyssoidea</taxon>
        <taxon>Varroidae</taxon>
        <taxon>Varroa</taxon>
    </lineage>
</organism>
<dbReference type="AlphaFoldDB" id="A0A7M7IXY3"/>
<dbReference type="EnsemblMetazoa" id="XM_022788393">
    <property type="protein sequence ID" value="XP_022644128"/>
    <property type="gene ID" value="LOC111243191"/>
</dbReference>
<proteinExistence type="predicted"/>
<keyword evidence="1" id="KW-0732">Signal</keyword>
<sequence length="276" mass="30625">MLGTRILLGLLSATTVIAVFATAVAAQEDETNNDFNRTVKRSKRGYEYIDYVPHYESKSSHYGHAVGHSYGGGKHYHHHHHSHKYSHCKHCHKKHYHDKKHVSLTGLLALLAPLALLPLITGAVAPLTMAPLVVPAMTQVVAGTAAATSGRRKRRSLPSFGVDSIHKYLQKVNPTGEYNDEVMAQYLKCSGMLDAKNHCLERLTCQYTAGTLSSLEKEVASLIIYTIVKNRFIPETFKEQMRKAASSGRQSALKCYAFHCNSHKNTNAFTGFGNFK</sequence>
<dbReference type="OMA" id="MENELVT"/>
<dbReference type="EnsemblMetazoa" id="XM_022788396">
    <property type="protein sequence ID" value="XP_022644131"/>
    <property type="gene ID" value="LOC111243191"/>
</dbReference>
<feature type="signal peptide" evidence="1">
    <location>
        <begin position="1"/>
        <end position="26"/>
    </location>
</feature>
<evidence type="ECO:0000313" key="2">
    <source>
        <dbReference type="EnsemblMetazoa" id="XP_022644129"/>
    </source>
</evidence>
<dbReference type="RefSeq" id="XP_022644128.1">
    <property type="nucleotide sequence ID" value="XM_022788393.1"/>
</dbReference>
<feature type="chain" id="PRO_5036401521" evidence="1">
    <location>
        <begin position="27"/>
        <end position="276"/>
    </location>
</feature>
<evidence type="ECO:0000313" key="3">
    <source>
        <dbReference type="Proteomes" id="UP000594260"/>
    </source>
</evidence>
<dbReference type="InParanoid" id="A0A7M7IXY3"/>
<dbReference type="GeneID" id="111243191"/>
<name>A0A7M7IXY3_VARDE</name>
<evidence type="ECO:0000256" key="1">
    <source>
        <dbReference type="SAM" id="SignalP"/>
    </source>
</evidence>
<dbReference type="RefSeq" id="XP_022644131.1">
    <property type="nucleotide sequence ID" value="XM_022788396.1"/>
</dbReference>
<dbReference type="OrthoDB" id="6424198at2759"/>